<dbReference type="AlphaFoldDB" id="A0A376CNA6"/>
<organism evidence="2 3">
    <name type="scientific">Corynebacterium pilosum</name>
    <dbReference type="NCBI Taxonomy" id="35756"/>
    <lineage>
        <taxon>Bacteria</taxon>
        <taxon>Bacillati</taxon>
        <taxon>Actinomycetota</taxon>
        <taxon>Actinomycetes</taxon>
        <taxon>Mycobacteriales</taxon>
        <taxon>Corynebacteriaceae</taxon>
        <taxon>Corynebacterium</taxon>
    </lineage>
</organism>
<feature type="region of interest" description="Disordered" evidence="1">
    <location>
        <begin position="1"/>
        <end position="42"/>
    </location>
</feature>
<accession>A0A376CNA6</accession>
<keyword evidence="3" id="KW-1185">Reference proteome</keyword>
<dbReference type="EMBL" id="UFXQ01000001">
    <property type="protein sequence ID" value="STC69920.1"/>
    <property type="molecule type" value="Genomic_DNA"/>
</dbReference>
<sequence>MGNPPRTTTPAERIASQTAALGVKSRNSTGPGFSETQPDPDS</sequence>
<protein>
    <submittedName>
        <fullName evidence="2">Uncharacterized protein</fullName>
    </submittedName>
</protein>
<reference evidence="2 3" key="1">
    <citation type="submission" date="2018-06" db="EMBL/GenBank/DDBJ databases">
        <authorList>
            <consortium name="Pathogen Informatics"/>
            <person name="Doyle S."/>
        </authorList>
    </citation>
    <scope>NUCLEOTIDE SEQUENCE [LARGE SCALE GENOMIC DNA]</scope>
    <source>
        <strain evidence="2 3">NCTC11862</strain>
    </source>
</reference>
<evidence type="ECO:0000256" key="1">
    <source>
        <dbReference type="SAM" id="MobiDB-lite"/>
    </source>
</evidence>
<gene>
    <name evidence="2" type="ORF">NCTC11862_01725</name>
</gene>
<evidence type="ECO:0000313" key="3">
    <source>
        <dbReference type="Proteomes" id="UP000254467"/>
    </source>
</evidence>
<name>A0A376CNA6_9CORY</name>
<evidence type="ECO:0000313" key="2">
    <source>
        <dbReference type="EMBL" id="STC69920.1"/>
    </source>
</evidence>
<proteinExistence type="predicted"/>
<dbReference type="Proteomes" id="UP000254467">
    <property type="component" value="Unassembled WGS sequence"/>
</dbReference>